<proteinExistence type="predicted"/>
<keyword evidence="2" id="KW-1185">Reference proteome</keyword>
<organism evidence="1 2">
    <name type="scientific">Trapa incisa</name>
    <dbReference type="NCBI Taxonomy" id="236973"/>
    <lineage>
        <taxon>Eukaryota</taxon>
        <taxon>Viridiplantae</taxon>
        <taxon>Streptophyta</taxon>
        <taxon>Embryophyta</taxon>
        <taxon>Tracheophyta</taxon>
        <taxon>Spermatophyta</taxon>
        <taxon>Magnoliopsida</taxon>
        <taxon>eudicotyledons</taxon>
        <taxon>Gunneridae</taxon>
        <taxon>Pentapetalae</taxon>
        <taxon>rosids</taxon>
        <taxon>malvids</taxon>
        <taxon>Myrtales</taxon>
        <taxon>Lythraceae</taxon>
        <taxon>Trapa</taxon>
    </lineage>
</organism>
<evidence type="ECO:0000313" key="2">
    <source>
        <dbReference type="Proteomes" id="UP001345219"/>
    </source>
</evidence>
<dbReference type="AlphaFoldDB" id="A0AAN7K8Q8"/>
<dbReference type="Proteomes" id="UP001345219">
    <property type="component" value="Chromosome 5"/>
</dbReference>
<reference evidence="1 2" key="1">
    <citation type="journal article" date="2023" name="Hortic Res">
        <title>Pangenome of water caltrop reveals structural variations and asymmetric subgenome divergence after allopolyploidization.</title>
        <authorList>
            <person name="Zhang X."/>
            <person name="Chen Y."/>
            <person name="Wang L."/>
            <person name="Yuan Y."/>
            <person name="Fang M."/>
            <person name="Shi L."/>
            <person name="Lu R."/>
            <person name="Comes H.P."/>
            <person name="Ma Y."/>
            <person name="Chen Y."/>
            <person name="Huang G."/>
            <person name="Zhou Y."/>
            <person name="Zheng Z."/>
            <person name="Qiu Y."/>
        </authorList>
    </citation>
    <scope>NUCLEOTIDE SEQUENCE [LARGE SCALE GENOMIC DNA]</scope>
    <source>
        <tissue evidence="1">Roots</tissue>
    </source>
</reference>
<protein>
    <submittedName>
        <fullName evidence="1">Uncharacterized protein</fullName>
    </submittedName>
</protein>
<dbReference type="EMBL" id="JAXIOK010000010">
    <property type="protein sequence ID" value="KAK4760484.1"/>
    <property type="molecule type" value="Genomic_DNA"/>
</dbReference>
<evidence type="ECO:0000313" key="1">
    <source>
        <dbReference type="EMBL" id="KAK4760484.1"/>
    </source>
</evidence>
<sequence length="172" mass="20202">MMKLEDIYSFRVVPFYMYTSSNSHFKPFEIEITYSIFPILWNVQQVGGQCIILREAVAANGVPPWNWRETPGNGGESQLYRGRVIVFKWGDYTRRIGIDCSEESIKEAIKWAFRLRTKRAFWLEDEDEIVINGDQDMPLGNYMLDLDEGLAIKVCIYDESDHKPVRREDKMF</sequence>
<gene>
    <name evidence="1" type="ORF">SAY87_005377</name>
</gene>
<accession>A0AAN7K8Q8</accession>
<comment type="caution">
    <text evidence="1">The sequence shown here is derived from an EMBL/GenBank/DDBJ whole genome shotgun (WGS) entry which is preliminary data.</text>
</comment>
<name>A0AAN7K8Q8_9MYRT</name>